<name>A0A1E3HF34_9TREE</name>
<evidence type="ECO:0000313" key="2">
    <source>
        <dbReference type="EMBL" id="WVN86066.1"/>
    </source>
</evidence>
<evidence type="ECO:0000313" key="3">
    <source>
        <dbReference type="Proteomes" id="UP000094043"/>
    </source>
</evidence>
<sequence length="171" mass="19118">MSSRYNYCSGNSPNPSVRSRDDTCPGCTNSINRLSGTSELKGEVGRDIRCAVTDYGKAEHCWHKAKIIRGNCLGEFEGRMSRLGDLMWEKTLYENLTTARDQTRDLYTALDTAAGEREGLNNLNRDYMRSLAKHLGHTWCALIGATSILEKQSQDVPRDAPPASSRKEVEE</sequence>
<dbReference type="AlphaFoldDB" id="A0A1E3HF34"/>
<gene>
    <name evidence="2" type="ORF">L203_101224</name>
</gene>
<reference evidence="2" key="2">
    <citation type="journal article" date="2022" name="Elife">
        <title>Obligate sexual reproduction of a homothallic fungus closely related to the Cryptococcus pathogenic species complex.</title>
        <authorList>
            <person name="Passer A.R."/>
            <person name="Clancey S.A."/>
            <person name="Shea T."/>
            <person name="David-Palma M."/>
            <person name="Averette A.F."/>
            <person name="Boekhout T."/>
            <person name="Porcel B.M."/>
            <person name="Nowrousian M."/>
            <person name="Cuomo C.A."/>
            <person name="Sun S."/>
            <person name="Heitman J."/>
            <person name="Coelho M.A."/>
        </authorList>
    </citation>
    <scope>NUCLEOTIDE SEQUENCE</scope>
    <source>
        <strain evidence="2">CBS 7841</strain>
    </source>
</reference>
<feature type="compositionally biased region" description="Polar residues" evidence="1">
    <location>
        <begin position="1"/>
        <end position="17"/>
    </location>
</feature>
<dbReference type="KEGG" id="cdep:91085438"/>
<accession>A0A1E3HF34</accession>
<dbReference type="RefSeq" id="XP_066066766.1">
    <property type="nucleotide sequence ID" value="XM_066210669.1"/>
</dbReference>
<feature type="region of interest" description="Disordered" evidence="1">
    <location>
        <begin position="1"/>
        <end position="22"/>
    </location>
</feature>
<dbReference type="EMBL" id="CP143784">
    <property type="protein sequence ID" value="WVN86066.1"/>
    <property type="molecule type" value="Genomic_DNA"/>
</dbReference>
<reference evidence="2" key="1">
    <citation type="submission" date="2016-06" db="EMBL/GenBank/DDBJ databases">
        <authorList>
            <person name="Cuomo C."/>
            <person name="Litvintseva A."/>
            <person name="Heitman J."/>
            <person name="Chen Y."/>
            <person name="Sun S."/>
            <person name="Springer D."/>
            <person name="Dromer F."/>
            <person name="Young S."/>
            <person name="Zeng Q."/>
            <person name="Chapman S."/>
            <person name="Gujja S."/>
            <person name="Saif S."/>
            <person name="Birren B."/>
        </authorList>
    </citation>
    <scope>NUCLEOTIDE SEQUENCE</scope>
    <source>
        <strain evidence="2">CBS 7841</strain>
    </source>
</reference>
<organism evidence="2 3">
    <name type="scientific">Cryptococcus depauperatus CBS 7841</name>
    <dbReference type="NCBI Taxonomy" id="1295531"/>
    <lineage>
        <taxon>Eukaryota</taxon>
        <taxon>Fungi</taxon>
        <taxon>Dikarya</taxon>
        <taxon>Basidiomycota</taxon>
        <taxon>Agaricomycotina</taxon>
        <taxon>Tremellomycetes</taxon>
        <taxon>Tremellales</taxon>
        <taxon>Cryptococcaceae</taxon>
        <taxon>Cryptococcus</taxon>
    </lineage>
</organism>
<dbReference type="VEuPathDB" id="FungiDB:L203_06607"/>
<feature type="region of interest" description="Disordered" evidence="1">
    <location>
        <begin position="152"/>
        <end position="171"/>
    </location>
</feature>
<dbReference type="Proteomes" id="UP000094043">
    <property type="component" value="Chromosome 1"/>
</dbReference>
<dbReference type="GeneID" id="91085438"/>
<evidence type="ECO:0000256" key="1">
    <source>
        <dbReference type="SAM" id="MobiDB-lite"/>
    </source>
</evidence>
<proteinExistence type="predicted"/>
<keyword evidence="3" id="KW-1185">Reference proteome</keyword>
<reference evidence="2" key="3">
    <citation type="submission" date="2024-01" db="EMBL/GenBank/DDBJ databases">
        <authorList>
            <person name="Coelho M.A."/>
            <person name="David-Palma M."/>
            <person name="Shea T."/>
            <person name="Sun S."/>
            <person name="Cuomo C.A."/>
            <person name="Heitman J."/>
        </authorList>
    </citation>
    <scope>NUCLEOTIDE SEQUENCE</scope>
    <source>
        <strain evidence="2">CBS 7841</strain>
    </source>
</reference>
<protein>
    <submittedName>
        <fullName evidence="2">Uncharacterized protein</fullName>
    </submittedName>
</protein>